<keyword evidence="2" id="KW-1185">Reference proteome</keyword>
<comment type="caution">
    <text evidence="1">The sequence shown here is derived from an EMBL/GenBank/DDBJ whole genome shotgun (WGS) entry which is preliminary data.</text>
</comment>
<accession>A0A1V4KJ34</accession>
<dbReference type="AlphaFoldDB" id="A0A1V4KJ34"/>
<evidence type="ECO:0000313" key="2">
    <source>
        <dbReference type="Proteomes" id="UP000190648"/>
    </source>
</evidence>
<reference evidence="1 2" key="1">
    <citation type="submission" date="2016-02" db="EMBL/GenBank/DDBJ databases">
        <title>Band-tailed pigeon sequencing and assembly.</title>
        <authorList>
            <person name="Soares A.E."/>
            <person name="Novak B.J."/>
            <person name="Rice E.S."/>
            <person name="O'Connell B."/>
            <person name="Chang D."/>
            <person name="Weber S."/>
            <person name="Shapiro B."/>
        </authorList>
    </citation>
    <scope>NUCLEOTIDE SEQUENCE [LARGE SCALE GENOMIC DNA]</scope>
    <source>
        <strain evidence="1">BTP2013</strain>
        <tissue evidence="1">Blood</tissue>
    </source>
</reference>
<gene>
    <name evidence="1" type="ORF">AV530_015808</name>
</gene>
<organism evidence="1 2">
    <name type="scientific">Patagioenas fasciata monilis</name>
    <dbReference type="NCBI Taxonomy" id="372326"/>
    <lineage>
        <taxon>Eukaryota</taxon>
        <taxon>Metazoa</taxon>
        <taxon>Chordata</taxon>
        <taxon>Craniata</taxon>
        <taxon>Vertebrata</taxon>
        <taxon>Euteleostomi</taxon>
        <taxon>Archelosauria</taxon>
        <taxon>Archosauria</taxon>
        <taxon>Dinosauria</taxon>
        <taxon>Saurischia</taxon>
        <taxon>Theropoda</taxon>
        <taxon>Coelurosauria</taxon>
        <taxon>Aves</taxon>
        <taxon>Neognathae</taxon>
        <taxon>Neoaves</taxon>
        <taxon>Columbimorphae</taxon>
        <taxon>Columbiformes</taxon>
        <taxon>Columbidae</taxon>
        <taxon>Patagioenas</taxon>
    </lineage>
</organism>
<evidence type="ECO:0000313" key="1">
    <source>
        <dbReference type="EMBL" id="OPJ84373.1"/>
    </source>
</evidence>
<dbReference type="EMBL" id="LSYS01003057">
    <property type="protein sequence ID" value="OPJ84373.1"/>
    <property type="molecule type" value="Genomic_DNA"/>
</dbReference>
<protein>
    <submittedName>
        <fullName evidence="1">Uncharacterized protein</fullName>
    </submittedName>
</protein>
<dbReference type="Proteomes" id="UP000190648">
    <property type="component" value="Unassembled WGS sequence"/>
</dbReference>
<name>A0A1V4KJ34_PATFA</name>
<sequence>MIQQVFFKRNCKFSIKAKRNVGFYNDYQEMKLKKRYCLHVFNGHSLSLCARTYEREGATCTTKARYRTAVVKHCCFTSCQRRHSGDNGKPRTIVVPGRIRT</sequence>
<proteinExistence type="predicted"/>